<reference evidence="2 3" key="1">
    <citation type="submission" date="2024-09" db="EMBL/GenBank/DDBJ databases">
        <authorList>
            <person name="Sun Q."/>
            <person name="Mori K."/>
        </authorList>
    </citation>
    <scope>NUCLEOTIDE SEQUENCE [LARGE SCALE GENOMIC DNA]</scope>
    <source>
        <strain evidence="2 3">JCM 1334</strain>
    </source>
</reference>
<protein>
    <submittedName>
        <fullName evidence="2">Zinc-ribbon domain-containing protein</fullName>
    </submittedName>
</protein>
<keyword evidence="3" id="KW-1185">Reference proteome</keyword>
<proteinExistence type="predicted"/>
<evidence type="ECO:0000259" key="1">
    <source>
        <dbReference type="Pfam" id="PF14311"/>
    </source>
</evidence>
<feature type="domain" description="Treble clef zinc finger" evidence="1">
    <location>
        <begin position="583"/>
        <end position="637"/>
    </location>
</feature>
<evidence type="ECO:0000313" key="2">
    <source>
        <dbReference type="EMBL" id="MFB9822138.1"/>
    </source>
</evidence>
<dbReference type="PANTHER" id="PTHR37317:SF1">
    <property type="entry name" value="ZINC-RIBBON DOMAIN-CONTAINING PROTEIN-RELATED"/>
    <property type="match status" value="1"/>
</dbReference>
<accession>A0ABV5Y560</accession>
<dbReference type="Pfam" id="PF14311">
    <property type="entry name" value="DUF4379"/>
    <property type="match status" value="5"/>
</dbReference>
<feature type="domain" description="Treble clef zinc finger" evidence="1">
    <location>
        <begin position="653"/>
        <end position="703"/>
    </location>
</feature>
<name>A0ABV5Y560_ARTRM</name>
<dbReference type="InterPro" id="IPR025487">
    <property type="entry name" value="DUF4379"/>
</dbReference>
<comment type="caution">
    <text evidence="2">The sequence shown here is derived from an EMBL/GenBank/DDBJ whole genome shotgun (WGS) entry which is preliminary data.</text>
</comment>
<dbReference type="RefSeq" id="WP_234749704.1">
    <property type="nucleotide sequence ID" value="NZ_BAAAWN010000001.1"/>
</dbReference>
<feature type="domain" description="Treble clef zinc finger" evidence="1">
    <location>
        <begin position="513"/>
        <end position="566"/>
    </location>
</feature>
<feature type="domain" description="Treble clef zinc finger" evidence="1">
    <location>
        <begin position="442"/>
        <end position="496"/>
    </location>
</feature>
<dbReference type="PANTHER" id="PTHR37317">
    <property type="entry name" value="BLR8090 PROTEIN"/>
    <property type="match status" value="1"/>
</dbReference>
<dbReference type="Proteomes" id="UP001589702">
    <property type="component" value="Unassembled WGS sequence"/>
</dbReference>
<sequence>MGLDMTRAFPVNIRPFHLETPDSYGRRLTLANGLPAESPTAAARHLAAGPAARAIREGLARWCEVKGGLRAGHFERQAQRGGDGLPARTMCRLCARGETVEQFGHDESYCCLRHGLWTGPGSGFQDQVEDQVLAVDLRYRRLRQAGRMPTALVRELAVLVNRDHGESGPQTNFGPREYGAVVSLAKLVTDRSFQRDLLRPVRTFAEARELLETEIAARVPGSGLILVDGVWRLLRPAFLAVRDKVQGLDCPVPAICGILGFDPLGVVGMEEVQRPLEPFARYLDVLGTSLADRWANACELTLVAGQQNRPRSGSRQGVWAATFICAHGHWSRRTLNTAYSGLKKGRDGCPYCAGLRALAGFNSMAETHPRLAAGWHPSLNGTTTPSDVTGAGNSASYWWACRKGHEWQATPNNRAKGKGCPYCSGLRCIPGVNTLDVTHPDIAAEWNHNLNPGIAPSNITAGSGIMVHWVCSHGHEYAATPGSRTGLGRGCPVCANLRVLEGVNDLATTHRHIAAEWHPGLNGPATPRAVVAGSSKKYYWRCPAGHDYLSAVYSRTNGKGCPACAGQQIIAGFNDLRTTHPGIAAEWDHEANGSRTPESVIAGSARPVHWICALGHHYAKPINRRAAGAGCQYCSNRKVLPGFNDLATRHPDIARDWHSQKNGSLKPADVIPGNTGRWWKCTEGHEQFGTVPNRVKTRGCTACPLESRQGTGGQTGCESGTFRFKPRRSEAVRL</sequence>
<evidence type="ECO:0000313" key="3">
    <source>
        <dbReference type="Proteomes" id="UP001589702"/>
    </source>
</evidence>
<dbReference type="EMBL" id="JBHMBC010000040">
    <property type="protein sequence ID" value="MFB9822138.1"/>
    <property type="molecule type" value="Genomic_DNA"/>
</dbReference>
<gene>
    <name evidence="2" type="ORF">ACFFP1_21950</name>
</gene>
<organism evidence="2 3">
    <name type="scientific">Arthrobacter ramosus</name>
    <dbReference type="NCBI Taxonomy" id="1672"/>
    <lineage>
        <taxon>Bacteria</taxon>
        <taxon>Bacillati</taxon>
        <taxon>Actinomycetota</taxon>
        <taxon>Actinomycetes</taxon>
        <taxon>Micrococcales</taxon>
        <taxon>Micrococcaceae</taxon>
        <taxon>Arthrobacter</taxon>
    </lineage>
</organism>
<feature type="domain" description="Treble clef zinc finger" evidence="1">
    <location>
        <begin position="371"/>
        <end position="425"/>
    </location>
</feature>